<dbReference type="SUPFAM" id="SSF53756">
    <property type="entry name" value="UDP-Glycosyltransferase/glycogen phosphorylase"/>
    <property type="match status" value="2"/>
</dbReference>
<dbReference type="InterPro" id="IPR007554">
    <property type="entry name" value="Glycerophosphate_synth"/>
</dbReference>
<evidence type="ECO:0000256" key="3">
    <source>
        <dbReference type="ARBA" id="ARBA00022475"/>
    </source>
</evidence>
<dbReference type="CDD" id="cd03811">
    <property type="entry name" value="GT4_GT28_WabH-like"/>
    <property type="match status" value="1"/>
</dbReference>
<evidence type="ECO:0000256" key="6">
    <source>
        <dbReference type="ARBA" id="ARBA00023136"/>
    </source>
</evidence>
<gene>
    <name evidence="8" type="ORF">BWGOE8_53090</name>
</gene>
<evidence type="ECO:0000259" key="7">
    <source>
        <dbReference type="Pfam" id="PF00534"/>
    </source>
</evidence>
<dbReference type="InterPro" id="IPR001296">
    <property type="entry name" value="Glyco_trans_1"/>
</dbReference>
<dbReference type="Gene3D" id="3.40.50.11820">
    <property type="match status" value="1"/>
</dbReference>
<comment type="subcellular location">
    <subcellularLocation>
        <location evidence="1">Cell membrane</location>
        <topology evidence="1">Peripheral membrane protein</topology>
    </subcellularLocation>
</comment>
<dbReference type="Proteomes" id="UP000175706">
    <property type="component" value="Unassembled WGS sequence"/>
</dbReference>
<organism evidence="8 9">
    <name type="scientific">Bacillus mycoides</name>
    <dbReference type="NCBI Taxonomy" id="1405"/>
    <lineage>
        <taxon>Bacteria</taxon>
        <taxon>Bacillati</taxon>
        <taxon>Bacillota</taxon>
        <taxon>Bacilli</taxon>
        <taxon>Bacillales</taxon>
        <taxon>Bacillaceae</taxon>
        <taxon>Bacillus</taxon>
        <taxon>Bacillus cereus group</taxon>
    </lineage>
</organism>
<protein>
    <recommendedName>
        <fullName evidence="7">Glycosyl transferase family 1 domain-containing protein</fullName>
    </recommendedName>
</protein>
<reference evidence="8 9" key="1">
    <citation type="submission" date="2016-05" db="EMBL/GenBank/DDBJ databases">
        <title>Bacillus thuringiensis and Bacillus weihenstephanensis as novel biocontrol agents of wilt causing Verticillium species.</title>
        <authorList>
            <person name="Hollensteiner J."/>
            <person name="Wemheuer F."/>
            <person name="Harting R."/>
            <person name="Kolarzyk A."/>
            <person name="Diaz-Valerio S."/>
            <person name="Poehlein A."/>
            <person name="Brzuszkiewicz E."/>
            <person name="Nesemann K."/>
            <person name="Braus-Stromeyer S."/>
            <person name="Braus G."/>
            <person name="Daniel R."/>
            <person name="Liesegang H."/>
        </authorList>
    </citation>
    <scope>NUCLEOTIDE SEQUENCE [LARGE SCALE GENOMIC DNA]</scope>
    <source>
        <strain evidence="8 9">GOE8</strain>
    </source>
</reference>
<accession>A0A1E8B0N2</accession>
<keyword evidence="6" id="KW-0472">Membrane</keyword>
<dbReference type="GO" id="GO:0047355">
    <property type="term" value="F:CDP-glycerol glycerophosphotransferase activity"/>
    <property type="evidence" value="ECO:0007669"/>
    <property type="project" value="InterPro"/>
</dbReference>
<dbReference type="GO" id="GO:0005886">
    <property type="term" value="C:plasma membrane"/>
    <property type="evidence" value="ECO:0007669"/>
    <property type="project" value="UniProtKB-SubCell"/>
</dbReference>
<dbReference type="EMBL" id="LXLT01000067">
    <property type="protein sequence ID" value="OFD72037.1"/>
    <property type="molecule type" value="Genomic_DNA"/>
</dbReference>
<dbReference type="Gene3D" id="3.40.50.12580">
    <property type="match status" value="1"/>
</dbReference>
<sequence length="843" mass="98667">MQLKKKINRMKNRINFLSGPLKKYSNDQGFKRTVKYTDFYVKLDLDEKVILYESFHGKGMTDSPYAIFKKIIDNPEYKDYTHVWALNDGNNFYAKRYENKKNVKFVKVHSEEYLKYLTTAKYLINNTTFPPYFQKKEGQIYVNTWHGTPIKTLGKDMKGEIGQHKNIQRNFMHCDYILNPNKFTADTIVNSHDLEGLYNGYVVDEGYPRIDLTLQVNPEEVREYLKEFVEIDETKKIILYAPTWRGGVNQVSNIKDEINNIVKKMYSEIPSDYQLLLKVHTLTYKFIKDDESLREICIPDWVDSNELMSIVDVLVTDYSSIFFDYMVTEKPIIFLTYDKEAYEEQRGLYVQLEDMPGPICYTVDEVVRSIEKIESVKNDYSFKYQEILKEYCYHDDGNATARAIEIIFRGKHTENVYKVTNENKKNILMYCGGFLNNGITTSVINLLNNIDYSKYNVAVIDKGKYDQISRDNFNQINSNVKRFYRVGSLNTTLKESYQNNYVMKMGLKNERAQKALPKQLYKREISRLFGNAEFDIAIDFSGYVPFWTLLFAFGDFKKRNIYQHNDMWAEYSKKIKGKFKHRANLNIIFPLYKEFDKIVAVAEHTRNLNRKNLKDYITLKQGVYVHNAIDPNKVLKQIEEGDIYKYDGKEYLLKENIHGNGKLEIRGIEMPQKENINFVNMGRLSPEKDQKKLIHAFAKVTELYDNIRLYIIGDGVLKEELENLVREKNLEDKVIFTGQMSNPFLLINQCDCFVLSSNHEGQPMVLLEALILGKPIIATDIAGSRSILEKGYGDLVENNITGLVIGMQKFILSKTSFKEFDFQKYNGHALEMFYDEICTLKEK</sequence>
<evidence type="ECO:0000256" key="4">
    <source>
        <dbReference type="ARBA" id="ARBA00022679"/>
    </source>
</evidence>
<dbReference type="Pfam" id="PF04464">
    <property type="entry name" value="Glyphos_transf"/>
    <property type="match status" value="1"/>
</dbReference>
<dbReference type="GO" id="GO:0019350">
    <property type="term" value="P:teichoic acid biosynthetic process"/>
    <property type="evidence" value="ECO:0007669"/>
    <property type="project" value="UniProtKB-KW"/>
</dbReference>
<comment type="similarity">
    <text evidence="2">Belongs to the CDP-glycerol glycerophosphotransferase family.</text>
</comment>
<dbReference type="InterPro" id="IPR043148">
    <property type="entry name" value="TagF_C"/>
</dbReference>
<evidence type="ECO:0000313" key="9">
    <source>
        <dbReference type="Proteomes" id="UP000175706"/>
    </source>
</evidence>
<dbReference type="PANTHER" id="PTHR37316">
    <property type="entry name" value="TEICHOIC ACID GLYCEROL-PHOSPHATE PRIMASE"/>
    <property type="match status" value="1"/>
</dbReference>
<dbReference type="AlphaFoldDB" id="A0A1E8B0N2"/>
<name>A0A1E8B0N2_BACMY</name>
<keyword evidence="3" id="KW-1003">Cell membrane</keyword>
<evidence type="ECO:0000256" key="2">
    <source>
        <dbReference type="ARBA" id="ARBA00010488"/>
    </source>
</evidence>
<dbReference type="Pfam" id="PF00534">
    <property type="entry name" value="Glycos_transf_1"/>
    <property type="match status" value="1"/>
</dbReference>
<dbReference type="InterPro" id="IPR043149">
    <property type="entry name" value="TagF_N"/>
</dbReference>
<evidence type="ECO:0000313" key="8">
    <source>
        <dbReference type="EMBL" id="OFD72037.1"/>
    </source>
</evidence>
<proteinExistence type="inferred from homology"/>
<dbReference type="GO" id="GO:0016757">
    <property type="term" value="F:glycosyltransferase activity"/>
    <property type="evidence" value="ECO:0007669"/>
    <property type="project" value="InterPro"/>
</dbReference>
<dbReference type="PANTHER" id="PTHR37316:SF3">
    <property type="entry name" value="TEICHOIC ACID GLYCEROL-PHOSPHATE TRANSFERASE"/>
    <property type="match status" value="1"/>
</dbReference>
<comment type="caution">
    <text evidence="8">The sequence shown here is derived from an EMBL/GenBank/DDBJ whole genome shotgun (WGS) entry which is preliminary data.</text>
</comment>
<feature type="domain" description="Glycosyl transferase family 1" evidence="7">
    <location>
        <begin position="669"/>
        <end position="812"/>
    </location>
</feature>
<dbReference type="Gene3D" id="3.40.50.2000">
    <property type="entry name" value="Glycogen Phosphorylase B"/>
    <property type="match status" value="2"/>
</dbReference>
<dbReference type="InterPro" id="IPR051612">
    <property type="entry name" value="Teichoic_Acid_Biosynth"/>
</dbReference>
<keyword evidence="5" id="KW-0777">Teichoic acid biosynthesis</keyword>
<keyword evidence="4" id="KW-0808">Transferase</keyword>
<evidence type="ECO:0000256" key="1">
    <source>
        <dbReference type="ARBA" id="ARBA00004202"/>
    </source>
</evidence>
<evidence type="ECO:0000256" key="5">
    <source>
        <dbReference type="ARBA" id="ARBA00022944"/>
    </source>
</evidence>
<dbReference type="PATRIC" id="fig|86662.25.peg.5443"/>